<dbReference type="EMBL" id="JACEFO010002479">
    <property type="protein sequence ID" value="KAF8658458.1"/>
    <property type="molecule type" value="Genomic_DNA"/>
</dbReference>
<feature type="region of interest" description="Disordered" evidence="1">
    <location>
        <begin position="1"/>
        <end position="28"/>
    </location>
</feature>
<evidence type="ECO:0000313" key="2">
    <source>
        <dbReference type="EMBL" id="KAF8658458.1"/>
    </source>
</evidence>
<dbReference type="Proteomes" id="UP000636709">
    <property type="component" value="Unassembled WGS sequence"/>
</dbReference>
<protein>
    <submittedName>
        <fullName evidence="2">Uncharacterized protein</fullName>
    </submittedName>
</protein>
<feature type="compositionally biased region" description="Polar residues" evidence="1">
    <location>
        <begin position="1"/>
        <end position="14"/>
    </location>
</feature>
<gene>
    <name evidence="2" type="ORF">HU200_058910</name>
</gene>
<name>A0A835AGD7_9POAL</name>
<dbReference type="PANTHER" id="PTHR48040:SF13">
    <property type="entry name" value="ABC TRANSPORTER G FAMILY MEMBER 31"/>
    <property type="match status" value="1"/>
</dbReference>
<comment type="caution">
    <text evidence="2">The sequence shown here is derived from an EMBL/GenBank/DDBJ whole genome shotgun (WGS) entry which is preliminary data.</text>
</comment>
<evidence type="ECO:0000256" key="1">
    <source>
        <dbReference type="SAM" id="MobiDB-lite"/>
    </source>
</evidence>
<evidence type="ECO:0000313" key="3">
    <source>
        <dbReference type="Proteomes" id="UP000636709"/>
    </source>
</evidence>
<keyword evidence="3" id="KW-1185">Reference proteome</keyword>
<dbReference type="AlphaFoldDB" id="A0A835AGD7"/>
<dbReference type="PANTHER" id="PTHR48040">
    <property type="entry name" value="PLEIOTROPIC DRUG RESISTANCE PROTEIN 1-LIKE ISOFORM X1"/>
    <property type="match status" value="1"/>
</dbReference>
<accession>A0A835AGD7</accession>
<dbReference type="OrthoDB" id="66620at2759"/>
<proteinExistence type="predicted"/>
<sequence length="154" mass="16791">MESSAGTDMASTATVRPVAGDSDDEEEEARLWAELELLPTPQRARSAVVTLEEEEDDGEWVAGGACSCRKAVVDVGELGPRQRRALLDRLVGSVEHDNERFLRKLRERIDRVILGPLNWCSSGGGGHCKRKETIDNITEVFMGGLVLAQDLVGS</sequence>
<reference evidence="2" key="1">
    <citation type="submission" date="2020-07" db="EMBL/GenBank/DDBJ databases">
        <title>Genome sequence and genetic diversity analysis of an under-domesticated orphan crop, white fonio (Digitaria exilis).</title>
        <authorList>
            <person name="Bennetzen J.L."/>
            <person name="Chen S."/>
            <person name="Ma X."/>
            <person name="Wang X."/>
            <person name="Yssel A.E.J."/>
            <person name="Chaluvadi S.R."/>
            <person name="Johnson M."/>
            <person name="Gangashetty P."/>
            <person name="Hamidou F."/>
            <person name="Sanogo M.D."/>
            <person name="Zwaenepoel A."/>
            <person name="Wallace J."/>
            <person name="Van De Peer Y."/>
            <person name="Van Deynze A."/>
        </authorList>
    </citation>
    <scope>NUCLEOTIDE SEQUENCE</scope>
    <source>
        <tissue evidence="2">Leaves</tissue>
    </source>
</reference>
<organism evidence="2 3">
    <name type="scientific">Digitaria exilis</name>
    <dbReference type="NCBI Taxonomy" id="1010633"/>
    <lineage>
        <taxon>Eukaryota</taxon>
        <taxon>Viridiplantae</taxon>
        <taxon>Streptophyta</taxon>
        <taxon>Embryophyta</taxon>
        <taxon>Tracheophyta</taxon>
        <taxon>Spermatophyta</taxon>
        <taxon>Magnoliopsida</taxon>
        <taxon>Liliopsida</taxon>
        <taxon>Poales</taxon>
        <taxon>Poaceae</taxon>
        <taxon>PACMAD clade</taxon>
        <taxon>Panicoideae</taxon>
        <taxon>Panicodae</taxon>
        <taxon>Paniceae</taxon>
        <taxon>Anthephorinae</taxon>
        <taxon>Digitaria</taxon>
    </lineage>
</organism>